<name>A0A7C5QFT4_AQUAO</name>
<keyword evidence="1" id="KW-1133">Transmembrane helix</keyword>
<proteinExistence type="predicted"/>
<organism evidence="2">
    <name type="scientific">Aquifex aeolicus</name>
    <dbReference type="NCBI Taxonomy" id="63363"/>
    <lineage>
        <taxon>Bacteria</taxon>
        <taxon>Pseudomonadati</taxon>
        <taxon>Aquificota</taxon>
        <taxon>Aquificia</taxon>
        <taxon>Aquificales</taxon>
        <taxon>Aquificaceae</taxon>
        <taxon>Aquifex</taxon>
    </lineage>
</organism>
<protein>
    <submittedName>
        <fullName evidence="2">Uncharacterized protein</fullName>
    </submittedName>
</protein>
<gene>
    <name evidence="2" type="ORF">ENJ61_08990</name>
</gene>
<evidence type="ECO:0000313" key="2">
    <source>
        <dbReference type="EMBL" id="HHJ65021.1"/>
    </source>
</evidence>
<reference evidence="2" key="1">
    <citation type="journal article" date="2020" name="mSystems">
        <title>Genome- and Community-Level Interaction Insights into Carbon Utilization and Element Cycling Functions of Hydrothermarchaeota in Hydrothermal Sediment.</title>
        <authorList>
            <person name="Zhou Z."/>
            <person name="Liu Y."/>
            <person name="Xu W."/>
            <person name="Pan J."/>
            <person name="Luo Z.H."/>
            <person name="Li M."/>
        </authorList>
    </citation>
    <scope>NUCLEOTIDE SEQUENCE [LARGE SCALE GENOMIC DNA]</scope>
    <source>
        <strain evidence="2">HyVt-501</strain>
    </source>
</reference>
<comment type="caution">
    <text evidence="2">The sequence shown here is derived from an EMBL/GenBank/DDBJ whole genome shotgun (WGS) entry which is preliminary data.</text>
</comment>
<dbReference type="Proteomes" id="UP000885792">
    <property type="component" value="Unassembled WGS sequence"/>
</dbReference>
<evidence type="ECO:0000256" key="1">
    <source>
        <dbReference type="SAM" id="Phobius"/>
    </source>
</evidence>
<keyword evidence="1" id="KW-0812">Transmembrane</keyword>
<feature type="transmembrane region" description="Helical" evidence="1">
    <location>
        <begin position="290"/>
        <end position="310"/>
    </location>
</feature>
<accession>A0A7C5QFT4</accession>
<sequence>MGKRAGVYVSEKLVRTVFLEGGRWGYTLKEVAEGLPSAGKLSDYSVHLAFLHTEVVLETIEMPPVKDERTREILLKKHLSEAVGVSGDLLVTYREIGSGAEGVRYRIFGIPSELYHRNPLVPEWLRKKLDLFTLPQFAVARISGELFPDETVFHVYADESALLMVVSRGEEVIYLRSLPVPPYAVDEDFLSFLRENVSMTYLFVVQRQSTPVDVVLLSGKACEEKLAEDLTGAVSAGIAAPVVPPLLGRVSPEIFHRYLPALGAALTEAYDFSPPEVRERRRSERFLKRVTVLLFLLLLLCVAGVGFRIYTLMGEMKTLRELRTAVVRRSADLLADPMLREGFFSYYLNYVNLLNETRRRNPLNLLNVSRELVSQEGVRKCVFGRRDNRLVLFLKIERKFPKLSELVFFREKILSSLREIEGSGVSHRIQRELRDLKENRLSMEILLERSL</sequence>
<dbReference type="AlphaFoldDB" id="A0A7C5QFT4"/>
<dbReference type="EMBL" id="DRNB01000338">
    <property type="protein sequence ID" value="HHJ65021.1"/>
    <property type="molecule type" value="Genomic_DNA"/>
</dbReference>
<keyword evidence="1" id="KW-0472">Membrane</keyword>